<protein>
    <recommendedName>
        <fullName evidence="2">NET2A-D/KIP1-like alpha-helical domain-containing protein</fullName>
    </recommendedName>
</protein>
<evidence type="ECO:0000313" key="3">
    <source>
        <dbReference type="EMBL" id="CAA2955235.1"/>
    </source>
</evidence>
<evidence type="ECO:0000259" key="2">
    <source>
        <dbReference type="Pfam" id="PF25014"/>
    </source>
</evidence>
<comment type="caution">
    <text evidence="3">The sequence shown here is derived from an EMBL/GenBank/DDBJ whole genome shotgun (WGS) entry which is preliminary data.</text>
</comment>
<dbReference type="InterPro" id="IPR056888">
    <property type="entry name" value="NET2A-D/KIP1-like_dom"/>
</dbReference>
<accession>A0A8S0PUL2</accession>
<feature type="coiled-coil region" evidence="1">
    <location>
        <begin position="9"/>
        <end position="64"/>
    </location>
</feature>
<gene>
    <name evidence="3" type="ORF">OLEA9_A121808</name>
</gene>
<dbReference type="PANTHER" id="PTHR31631">
    <property type="entry name" value="PROTEIN NETWORKED 2D"/>
    <property type="match status" value="1"/>
</dbReference>
<dbReference type="Gramene" id="OE9A121808T1">
    <property type="protein sequence ID" value="OE9A121808C1"/>
    <property type="gene ID" value="OE9A121808"/>
</dbReference>
<dbReference type="PANTHER" id="PTHR31631:SF3">
    <property type="entry name" value="PROTEIN NETWORKED 2B"/>
    <property type="match status" value="1"/>
</dbReference>
<proteinExistence type="predicted"/>
<dbReference type="AlphaFoldDB" id="A0A8S0PUL2"/>
<dbReference type="Pfam" id="PF25014">
    <property type="entry name" value="NET2A"/>
    <property type="match status" value="1"/>
</dbReference>
<keyword evidence="4" id="KW-1185">Reference proteome</keyword>
<keyword evidence="1" id="KW-0175">Coiled coil</keyword>
<organism evidence="3 4">
    <name type="scientific">Olea europaea subsp. europaea</name>
    <dbReference type="NCBI Taxonomy" id="158383"/>
    <lineage>
        <taxon>Eukaryota</taxon>
        <taxon>Viridiplantae</taxon>
        <taxon>Streptophyta</taxon>
        <taxon>Embryophyta</taxon>
        <taxon>Tracheophyta</taxon>
        <taxon>Spermatophyta</taxon>
        <taxon>Magnoliopsida</taxon>
        <taxon>eudicotyledons</taxon>
        <taxon>Gunneridae</taxon>
        <taxon>Pentapetalae</taxon>
        <taxon>asterids</taxon>
        <taxon>lamiids</taxon>
        <taxon>Lamiales</taxon>
        <taxon>Oleaceae</taxon>
        <taxon>Oleeae</taxon>
        <taxon>Olea</taxon>
    </lineage>
</organism>
<evidence type="ECO:0000256" key="1">
    <source>
        <dbReference type="SAM" id="Coils"/>
    </source>
</evidence>
<sequence>MLPDTPLTMHELENKVDDFVEKVVNLENVVSTQAAHVKRLKSEINELQGHIQSIEEENEGSNNISLKVRELDSALHKQQGKNEDVLKEEQGTYGDVLMNNPANNGDALNRFMKTCIGESSMIQCKKQDHRMSSYPEDLNVPKNIPDHSPKGQGRDFMDSTLEMSDECENKTYRKMIDVDKKYQVLRNMDLQEELKKHILPDEGTFSLPNL</sequence>
<reference evidence="3 4" key="1">
    <citation type="submission" date="2019-12" db="EMBL/GenBank/DDBJ databases">
        <authorList>
            <person name="Alioto T."/>
            <person name="Alioto T."/>
            <person name="Gomez Garrido J."/>
        </authorList>
    </citation>
    <scope>NUCLEOTIDE SEQUENCE [LARGE SCALE GENOMIC DNA]</scope>
</reference>
<dbReference type="EMBL" id="CACTIH010000143">
    <property type="protein sequence ID" value="CAA2955235.1"/>
    <property type="molecule type" value="Genomic_DNA"/>
</dbReference>
<feature type="domain" description="NET2A-D/KIP1-like alpha-helical" evidence="2">
    <location>
        <begin position="4"/>
        <end position="90"/>
    </location>
</feature>
<evidence type="ECO:0000313" key="4">
    <source>
        <dbReference type="Proteomes" id="UP000594638"/>
    </source>
</evidence>
<dbReference type="Proteomes" id="UP000594638">
    <property type="component" value="Unassembled WGS sequence"/>
</dbReference>
<name>A0A8S0PUL2_OLEEU</name>